<proteinExistence type="predicted"/>
<feature type="signal peptide" evidence="2">
    <location>
        <begin position="1"/>
        <end position="24"/>
    </location>
</feature>
<dbReference type="EMBL" id="JACEEZ010026502">
    <property type="protein sequence ID" value="KAG0692484.1"/>
    <property type="molecule type" value="Genomic_DNA"/>
</dbReference>
<evidence type="ECO:0000256" key="2">
    <source>
        <dbReference type="SAM" id="SignalP"/>
    </source>
</evidence>
<reference evidence="3" key="1">
    <citation type="submission" date="2020-07" db="EMBL/GenBank/DDBJ databases">
        <title>The High-quality genome of the commercially important snow crab, Chionoecetes opilio.</title>
        <authorList>
            <person name="Jeong J.-H."/>
            <person name="Ryu S."/>
        </authorList>
    </citation>
    <scope>NUCLEOTIDE SEQUENCE</scope>
    <source>
        <strain evidence="3">MADBK_172401_WGS</strain>
        <tissue evidence="3">Digestive gland</tissue>
    </source>
</reference>
<feature type="region of interest" description="Disordered" evidence="1">
    <location>
        <begin position="39"/>
        <end position="72"/>
    </location>
</feature>
<comment type="caution">
    <text evidence="3">The sequence shown here is derived from an EMBL/GenBank/DDBJ whole genome shotgun (WGS) entry which is preliminary data.</text>
</comment>
<evidence type="ECO:0000313" key="4">
    <source>
        <dbReference type="Proteomes" id="UP000770661"/>
    </source>
</evidence>
<accession>A0A8J8W902</accession>
<keyword evidence="2" id="KW-0732">Signal</keyword>
<gene>
    <name evidence="3" type="ORF">GWK47_027869</name>
</gene>
<feature type="compositionally biased region" description="Polar residues" evidence="1">
    <location>
        <begin position="47"/>
        <end position="56"/>
    </location>
</feature>
<evidence type="ECO:0000256" key="1">
    <source>
        <dbReference type="SAM" id="MobiDB-lite"/>
    </source>
</evidence>
<sequence length="176" mass="19128">MRASILLSFAMVLLLAVTVPLCTASEFITTRMAAKLTRSDLEAQDDLPSTQPLSQSTERESSQGQETGGEKLPANLNHLDKSLFPFMKTNLSKLSEVRLALLAFMMSAPWENSLSTAAELGMAILNKRIYPGGTGKGGKHCLFLCFSEHQLSSSFPILLERWVELVSSIAIGPGLL</sequence>
<name>A0A8J8W902_CHIOP</name>
<organism evidence="3 4">
    <name type="scientific">Chionoecetes opilio</name>
    <name type="common">Atlantic snow crab</name>
    <name type="synonym">Cancer opilio</name>
    <dbReference type="NCBI Taxonomy" id="41210"/>
    <lineage>
        <taxon>Eukaryota</taxon>
        <taxon>Metazoa</taxon>
        <taxon>Ecdysozoa</taxon>
        <taxon>Arthropoda</taxon>
        <taxon>Crustacea</taxon>
        <taxon>Multicrustacea</taxon>
        <taxon>Malacostraca</taxon>
        <taxon>Eumalacostraca</taxon>
        <taxon>Eucarida</taxon>
        <taxon>Decapoda</taxon>
        <taxon>Pleocyemata</taxon>
        <taxon>Brachyura</taxon>
        <taxon>Eubrachyura</taxon>
        <taxon>Majoidea</taxon>
        <taxon>Majidae</taxon>
        <taxon>Chionoecetes</taxon>
    </lineage>
</organism>
<dbReference type="AlphaFoldDB" id="A0A8J8W902"/>
<keyword evidence="4" id="KW-1185">Reference proteome</keyword>
<protein>
    <submittedName>
        <fullName evidence="3">Uncharacterized protein</fullName>
    </submittedName>
</protein>
<feature type="chain" id="PRO_5035212771" evidence="2">
    <location>
        <begin position="25"/>
        <end position="176"/>
    </location>
</feature>
<evidence type="ECO:0000313" key="3">
    <source>
        <dbReference type="EMBL" id="KAG0692484.1"/>
    </source>
</evidence>
<dbReference type="Proteomes" id="UP000770661">
    <property type="component" value="Unassembled WGS sequence"/>
</dbReference>